<dbReference type="AlphaFoldDB" id="A0A9Q9MUM1"/>
<accession>A0A9Q9MUM1</accession>
<reference evidence="1" key="1">
    <citation type="submission" date="2022-09" db="EMBL/GenBank/DDBJ databases">
        <title>Complete genome of Ligilactobacillus agilis AM_LB6, isolated from chicken feces.</title>
        <authorList>
            <person name="den Bakker H.C."/>
            <person name="Mann A."/>
        </authorList>
    </citation>
    <scope>NUCLEOTIDE SEQUENCE</scope>
    <source>
        <strain evidence="1">AM_LB6</strain>
    </source>
</reference>
<protein>
    <submittedName>
        <fullName evidence="1">DUF1919 domain-containing protein</fullName>
    </submittedName>
</protein>
<organism evidence="1 2">
    <name type="scientific">Ligilactobacillus agilis</name>
    <dbReference type="NCBI Taxonomy" id="1601"/>
    <lineage>
        <taxon>Bacteria</taxon>
        <taxon>Bacillati</taxon>
        <taxon>Bacillota</taxon>
        <taxon>Bacilli</taxon>
        <taxon>Lactobacillales</taxon>
        <taxon>Lactobacillaceae</taxon>
        <taxon>Ligilactobacillus</taxon>
    </lineage>
</organism>
<sequence length="221" mass="26840">MKKASLKRKLKRIPAFFKRIGLHNKNFTIISNNCWGGGIYDLYALRYNTPTIGLYFMSYDYIKFLKNLDEYLKNELIQVKWSDTPFRNEFFQQKDVYKNSLNKELDDLVIAKLSDIYIIFLHYDTFEEAKDKWNRRVKRINKENMVVKFNDQNEFKKEYFDLFDKLSYKHKIFYTGDKTIKSQYGTKVIYLNEPYIKNKVVLTDMIYSKQNFNLKQYLNEL</sequence>
<dbReference type="Pfam" id="PF08942">
    <property type="entry name" value="DUF1919"/>
    <property type="match status" value="1"/>
</dbReference>
<proteinExistence type="predicted"/>
<evidence type="ECO:0000313" key="2">
    <source>
        <dbReference type="Proteomes" id="UP001058429"/>
    </source>
</evidence>
<dbReference type="GeneID" id="75137473"/>
<evidence type="ECO:0000313" key="1">
    <source>
        <dbReference type="EMBL" id="UXC62734.1"/>
    </source>
</evidence>
<dbReference type="InterPro" id="IPR037226">
    <property type="entry name" value="CAC2185-like_sf"/>
</dbReference>
<dbReference type="RefSeq" id="WP_260902976.1">
    <property type="nucleotide sequence ID" value="NZ_CP104396.1"/>
</dbReference>
<name>A0A9Q9MUM1_9LACO</name>
<gene>
    <name evidence="1" type="ORF">N4562_06430</name>
</gene>
<dbReference type="InterPro" id="IPR015037">
    <property type="entry name" value="DUF1919"/>
</dbReference>
<dbReference type="SUPFAM" id="SSF142795">
    <property type="entry name" value="CAC2185-like"/>
    <property type="match status" value="1"/>
</dbReference>
<dbReference type="Proteomes" id="UP001058429">
    <property type="component" value="Chromosome"/>
</dbReference>
<dbReference type="EMBL" id="CP104396">
    <property type="protein sequence ID" value="UXC62734.1"/>
    <property type="molecule type" value="Genomic_DNA"/>
</dbReference>